<dbReference type="RefSeq" id="XP_008606547.1">
    <property type="nucleotide sequence ID" value="XM_008608325.1"/>
</dbReference>
<accession>T0S4T3</accession>
<keyword evidence="2" id="KW-1185">Reference proteome</keyword>
<sequence length="77" mass="8534">MLQSRASREHLVLRAETEQDDVPDLRTIGSGEYIDTAILSRLIVRMEMKMAWDLMLANNFGDVNTGDGTAGMALCDC</sequence>
<protein>
    <submittedName>
        <fullName evidence="1">Uncharacterized protein</fullName>
    </submittedName>
</protein>
<dbReference type="InParanoid" id="T0S4T3"/>
<gene>
    <name evidence="1" type="ORF">SDRG_02728</name>
</gene>
<dbReference type="AlphaFoldDB" id="T0S4T3"/>
<dbReference type="EMBL" id="JH767137">
    <property type="protein sequence ID" value="EQC40073.1"/>
    <property type="molecule type" value="Genomic_DNA"/>
</dbReference>
<dbReference type="GeneID" id="19943455"/>
<proteinExistence type="predicted"/>
<evidence type="ECO:0000313" key="2">
    <source>
        <dbReference type="Proteomes" id="UP000030762"/>
    </source>
</evidence>
<name>T0S4T3_SAPDV</name>
<reference evidence="1 2" key="1">
    <citation type="submission" date="2012-04" db="EMBL/GenBank/DDBJ databases">
        <title>The Genome Sequence of Saprolegnia declina VS20.</title>
        <authorList>
            <consortium name="The Broad Institute Genome Sequencing Platform"/>
            <person name="Russ C."/>
            <person name="Nusbaum C."/>
            <person name="Tyler B."/>
            <person name="van West P."/>
            <person name="Dieguez-Uribeondo J."/>
            <person name="de Bruijn I."/>
            <person name="Tripathy S."/>
            <person name="Jiang R."/>
            <person name="Young S.K."/>
            <person name="Zeng Q."/>
            <person name="Gargeya S."/>
            <person name="Fitzgerald M."/>
            <person name="Haas B."/>
            <person name="Abouelleil A."/>
            <person name="Alvarado L."/>
            <person name="Arachchi H.M."/>
            <person name="Berlin A."/>
            <person name="Chapman S.B."/>
            <person name="Goldberg J."/>
            <person name="Griggs A."/>
            <person name="Gujja S."/>
            <person name="Hansen M."/>
            <person name="Howarth C."/>
            <person name="Imamovic A."/>
            <person name="Larimer J."/>
            <person name="McCowen C."/>
            <person name="Montmayeur A."/>
            <person name="Murphy C."/>
            <person name="Neiman D."/>
            <person name="Pearson M."/>
            <person name="Priest M."/>
            <person name="Roberts A."/>
            <person name="Saif S."/>
            <person name="Shea T."/>
            <person name="Sisk P."/>
            <person name="Sykes S."/>
            <person name="Wortman J."/>
            <person name="Nusbaum C."/>
            <person name="Birren B."/>
        </authorList>
    </citation>
    <scope>NUCLEOTIDE SEQUENCE [LARGE SCALE GENOMIC DNA]</scope>
    <source>
        <strain evidence="1 2">VS20</strain>
    </source>
</reference>
<organism evidence="1 2">
    <name type="scientific">Saprolegnia diclina (strain VS20)</name>
    <dbReference type="NCBI Taxonomy" id="1156394"/>
    <lineage>
        <taxon>Eukaryota</taxon>
        <taxon>Sar</taxon>
        <taxon>Stramenopiles</taxon>
        <taxon>Oomycota</taxon>
        <taxon>Saprolegniomycetes</taxon>
        <taxon>Saprolegniales</taxon>
        <taxon>Saprolegniaceae</taxon>
        <taxon>Saprolegnia</taxon>
    </lineage>
</organism>
<dbReference type="Proteomes" id="UP000030762">
    <property type="component" value="Unassembled WGS sequence"/>
</dbReference>
<dbReference type="VEuPathDB" id="FungiDB:SDRG_02728"/>
<evidence type="ECO:0000313" key="1">
    <source>
        <dbReference type="EMBL" id="EQC40073.1"/>
    </source>
</evidence>